<organism evidence="4 5">
    <name type="scientific">Plasmodium relictum</name>
    <dbReference type="NCBI Taxonomy" id="85471"/>
    <lineage>
        <taxon>Eukaryota</taxon>
        <taxon>Sar</taxon>
        <taxon>Alveolata</taxon>
        <taxon>Apicomplexa</taxon>
        <taxon>Aconoidasida</taxon>
        <taxon>Haemosporida</taxon>
        <taxon>Plasmodiidae</taxon>
        <taxon>Plasmodium</taxon>
        <taxon>Plasmodium (Haemamoeba)</taxon>
    </lineage>
</organism>
<accession>A0A1J1H2P5</accession>
<dbReference type="SUPFAM" id="SSF50985">
    <property type="entry name" value="RCC1/BLIP-II"/>
    <property type="match status" value="1"/>
</dbReference>
<gene>
    <name evidence="4" type="ORF">PRELSG_0513900</name>
</gene>
<dbReference type="EMBL" id="LN835300">
    <property type="protein sequence ID" value="CRG98981.1"/>
    <property type="molecule type" value="Genomic_DNA"/>
</dbReference>
<dbReference type="Gene3D" id="2.130.10.30">
    <property type="entry name" value="Regulator of chromosome condensation 1/beta-lactamase-inhibitor protein II"/>
    <property type="match status" value="2"/>
</dbReference>
<dbReference type="PANTHER" id="PTHR45622:SF57">
    <property type="entry name" value="CHROMOSOME UNDETERMINED SCAFFOLD_59, WHOLE GENOME SHOTGUN SEQUENCE"/>
    <property type="match status" value="1"/>
</dbReference>
<reference evidence="4 5" key="1">
    <citation type="submission" date="2015-04" db="EMBL/GenBank/DDBJ databases">
        <authorList>
            <consortium name="Pathogen Informatics"/>
        </authorList>
    </citation>
    <scope>NUCLEOTIDE SEQUENCE [LARGE SCALE GENOMIC DNA]</scope>
    <source>
        <strain evidence="4 5">SGS1</strain>
    </source>
</reference>
<evidence type="ECO:0000256" key="3">
    <source>
        <dbReference type="SAM" id="MobiDB-lite"/>
    </source>
</evidence>
<dbReference type="GO" id="GO:0005737">
    <property type="term" value="C:cytoplasm"/>
    <property type="evidence" value="ECO:0007669"/>
    <property type="project" value="TreeGrafter"/>
</dbReference>
<evidence type="ECO:0000256" key="1">
    <source>
        <dbReference type="ARBA" id="ARBA00022737"/>
    </source>
</evidence>
<dbReference type="VEuPathDB" id="PlasmoDB:PRELSG_0513900"/>
<dbReference type="PANTHER" id="PTHR45622">
    <property type="entry name" value="UBIQUITIN-PROTEIN LIGASE E3A-RELATED"/>
    <property type="match status" value="1"/>
</dbReference>
<keyword evidence="5" id="KW-1185">Reference proteome</keyword>
<dbReference type="KEGG" id="prel:PRELSG_0513900"/>
<dbReference type="InterPro" id="IPR051709">
    <property type="entry name" value="Ub-ligase/GTPase-reg"/>
</dbReference>
<keyword evidence="1" id="KW-0677">Repeat</keyword>
<dbReference type="InterPro" id="IPR000408">
    <property type="entry name" value="Reg_chr_condens"/>
</dbReference>
<dbReference type="OrthoDB" id="10256179at2759"/>
<feature type="region of interest" description="Disordered" evidence="3">
    <location>
        <begin position="186"/>
        <end position="206"/>
    </location>
</feature>
<feature type="repeat" description="RCC1" evidence="2">
    <location>
        <begin position="367"/>
        <end position="454"/>
    </location>
</feature>
<protein>
    <submittedName>
        <fullName evidence="4">Regulator of chromosome condensation, putative</fullName>
    </submittedName>
</protein>
<proteinExistence type="predicted"/>
<dbReference type="InterPro" id="IPR009091">
    <property type="entry name" value="RCC1/BLIP-II"/>
</dbReference>
<evidence type="ECO:0000313" key="5">
    <source>
        <dbReference type="Proteomes" id="UP000220158"/>
    </source>
</evidence>
<evidence type="ECO:0000313" key="4">
    <source>
        <dbReference type="EMBL" id="CRG98981.1"/>
    </source>
</evidence>
<dbReference type="Pfam" id="PF13540">
    <property type="entry name" value="RCC1_2"/>
    <property type="match status" value="2"/>
</dbReference>
<dbReference type="Proteomes" id="UP000220158">
    <property type="component" value="Chromosome 5"/>
</dbReference>
<dbReference type="OMA" id="LWMWGWN"/>
<name>A0A1J1H2P5_PLARL</name>
<sequence length="1362" mass="160464">MYKLCDLKKKSEAKIKKCYELNSEDTNDNEDNNILNIRRKIFSHHNILDQLAILNKKKKTSIEENDVWDVISNISNYSSDNNKETEKKKILICLGNNNFGQLGFDENDWIGYIDFSTVVINKNKSGPFDEKNKKSKEFNAITNKLKKRRNSMYNNYLRNNLCNNEIYNKILTSLPNDFHLSTIEKNKNKNKTRKNKNDDISNYNNNKIDSYNSDDINNNISDINNNSNNDDKLIYGNKNDENNCNDNKNHVENLREIKLKKNNNEVANIKVDYISNNQKYFITNNNLKRNKYKESVMGKKKFFSENEMNYKEFKEKLKQYDDFLNMNEKEISSNNNKIKLKNEENNLFIPQIIKCGKYHSAVVSENGFVCLWGLNYYGQLGIDPRNSIYTCYKKTKFRKFKKKKKEKCCPLIQKEKTILSPYIYKLVPLKQFGYKHKVKNISLGAFHTLILSYDGYIFTFGCNKKSQLGLPDYYNKKISYTSKPFLIPINNNSNRILKSYNDKKNKKSFFSTNMIYSKIVHPIIYITCGTYNSGIIDANKKLWLWGWNQFGQIDNSYINEKIKRREKKEKEKYEISTKNNIRKLQKIKNLKKKKPYGNIENYQKKEKINNKNVNIPRNIKIKKKKIIQVSLGKYHSLCLTEDESIYVWGYLNKEENEKCCCISSNNYYKNVTTVTKIKILSNLHISSITSSSTHVVFVAPIKYVNEKNTFMKLNKIWNKSNIVKKAGDTFRYNILSKNENNNETFLKYDPYNFLNRGGDNVFYIKYTDLYHLINFNENVNKVDNLCNAYPIMNDDIYYNNKNNILKNNLFSQYLDKSRSNLKIENILKPLFFTHSYNFPEINSLQIFQVGIGKNFCIFMTSSPSINKILNNKKIDYINNICSLGLLRNKIPERNIFVIGKSDYNQLCLPGNSKHTDSPIYLDKNKLIDEVLKRNKKCNFLNISNKKKYSDQISYNNKLLYLKKYEERIKKSIANCNLLYNDFHRHKFSLIIDTSNSNKNYRPYKLNESNLSVSGQNKKSISYTQSLRNRDSNNNFNLITYIEKEDLKIDENYVEKYYKTDLKSKHIASIIEDREKSIDDNSKKIDKYNFSFNLLNKKYSKNSFNSHMQELGDSLNEKLNTELESEDAISFRFQCDNMKENKKEKLLHLIKNQGYVNLLNQDADVNSEKSNEKSINSDFEITETNHNPFEEFYECSSHKILCTNLNLNTNDKENIKKGEHFNLNSYNTVIDKRTSNITNKSLTSFQFKDDKQNSISTRKKSNSVNKKDLFRCMILKAIDNINDNCFDDKNEKRKLIGYEKVKSKFKVFKKRNTCLWNYFTYHETKKKNPSNYNLSEKIVNITLLDVACGDYHSLILLEVDILT</sequence>
<evidence type="ECO:0000256" key="2">
    <source>
        <dbReference type="PROSITE-ProRule" id="PRU00235"/>
    </source>
</evidence>
<dbReference type="PROSITE" id="PS50012">
    <property type="entry name" value="RCC1_3"/>
    <property type="match status" value="2"/>
</dbReference>
<dbReference type="GeneID" id="39735082"/>
<feature type="repeat" description="RCC1" evidence="2">
    <location>
        <begin position="455"/>
        <end position="539"/>
    </location>
</feature>
<dbReference type="RefSeq" id="XP_028531990.1">
    <property type="nucleotide sequence ID" value="XM_028675397.1"/>
</dbReference>